<organism evidence="5">
    <name type="scientific">Gongylonema pulchrum</name>
    <dbReference type="NCBI Taxonomy" id="637853"/>
    <lineage>
        <taxon>Eukaryota</taxon>
        <taxon>Metazoa</taxon>
        <taxon>Ecdysozoa</taxon>
        <taxon>Nematoda</taxon>
        <taxon>Chromadorea</taxon>
        <taxon>Rhabditida</taxon>
        <taxon>Spirurina</taxon>
        <taxon>Spiruromorpha</taxon>
        <taxon>Spiruroidea</taxon>
        <taxon>Gongylonematidae</taxon>
        <taxon>Gongylonema</taxon>
    </lineage>
</organism>
<accession>A0A183DWA9</accession>
<dbReference type="PANTHER" id="PTHR12910">
    <property type="entry name" value="NADH-UBIQUINONE OXIDOREDUCTASE SUBUNIT B17.2"/>
    <property type="match status" value="1"/>
</dbReference>
<evidence type="ECO:0000313" key="5">
    <source>
        <dbReference type="WBParaSite" id="GPUH_0001301401-mRNA-1"/>
    </source>
</evidence>
<comment type="similarity">
    <text evidence="1 2">Belongs to the complex I NDUFA12 subunit family.</text>
</comment>
<comment type="subcellular location">
    <subcellularLocation>
        <location evidence="2">Mitochondrion inner membrane</location>
        <topology evidence="2">Peripheral membrane protein</topology>
        <orientation evidence="2">Matrix side</orientation>
    </subcellularLocation>
</comment>
<dbReference type="AlphaFoldDB" id="A0A183DWA9"/>
<keyword evidence="2" id="KW-0496">Mitochondrion</keyword>
<proteinExistence type="inferred from homology"/>
<dbReference type="OrthoDB" id="10255576at2759"/>
<keyword evidence="2" id="KW-0679">Respiratory chain</keyword>
<dbReference type="PANTHER" id="PTHR12910:SF12">
    <property type="entry name" value="NADH DEHYDROGENASE [UBIQUINONE] 1 ALPHA SUBCOMPLEX SUBUNIT 12"/>
    <property type="match status" value="1"/>
</dbReference>
<evidence type="ECO:0000256" key="2">
    <source>
        <dbReference type="RuleBase" id="RU363103"/>
    </source>
</evidence>
<comment type="subunit">
    <text evidence="2">Complex I is composed of 45 different subunits.</text>
</comment>
<keyword evidence="4" id="KW-1185">Reference proteome</keyword>
<protein>
    <recommendedName>
        <fullName evidence="2">NADH dehydrogenase [ubiquinone] 1 alpha subcomplex subunit 12</fullName>
    </recommendedName>
</protein>
<dbReference type="WBParaSite" id="GPUH_0001301401-mRNA-1">
    <property type="protein sequence ID" value="GPUH_0001301401-mRNA-1"/>
    <property type="gene ID" value="GPUH_0001301401"/>
</dbReference>
<dbReference type="Proteomes" id="UP000271098">
    <property type="component" value="Unassembled WGS sequence"/>
</dbReference>
<keyword evidence="2" id="KW-0999">Mitochondrion inner membrane</keyword>
<dbReference type="GO" id="GO:0005743">
    <property type="term" value="C:mitochondrial inner membrane"/>
    <property type="evidence" value="ECO:0007669"/>
    <property type="project" value="UniProtKB-SubCell"/>
</dbReference>
<dbReference type="Pfam" id="PF05071">
    <property type="entry name" value="NDUFA12"/>
    <property type="match status" value="1"/>
</dbReference>
<evidence type="ECO:0000313" key="3">
    <source>
        <dbReference type="EMBL" id="VDN21460.1"/>
    </source>
</evidence>
<name>A0A183DWA9_9BILA</name>
<comment type="function">
    <text evidence="2">Accessory subunit of the mitochondrial membrane respiratory chain NADH dehydrogenase (Complex I), that is believed not to be involved in catalysis. Complex I functions in the transfer of electrons from NADH to the respiratory chain. The immediate electron acceptor for the enzyme is believed to be ubiquinone.</text>
</comment>
<evidence type="ECO:0000313" key="4">
    <source>
        <dbReference type="Proteomes" id="UP000271098"/>
    </source>
</evidence>
<sequence>MSSSGRPGVIAFIWRNFIDSFSRERFRKRFVGVDDEGNRYYELIKSTRIVKRGFIPAENSSEVPPPEWMTWLRGVRKLPPTEDEVAAIRQASKEVSSIIS</sequence>
<reference evidence="5" key="1">
    <citation type="submission" date="2016-06" db="UniProtKB">
        <authorList>
            <consortium name="WormBaseParasite"/>
        </authorList>
    </citation>
    <scope>IDENTIFICATION</scope>
</reference>
<dbReference type="GO" id="GO:0045271">
    <property type="term" value="C:respiratory chain complex I"/>
    <property type="evidence" value="ECO:0007669"/>
    <property type="project" value="InterPro"/>
</dbReference>
<keyword evidence="2" id="KW-0813">Transport</keyword>
<keyword evidence="2" id="KW-0472">Membrane</keyword>
<keyword evidence="2" id="KW-0249">Electron transport</keyword>
<reference evidence="3 4" key="2">
    <citation type="submission" date="2018-11" db="EMBL/GenBank/DDBJ databases">
        <authorList>
            <consortium name="Pathogen Informatics"/>
        </authorList>
    </citation>
    <scope>NUCLEOTIDE SEQUENCE [LARGE SCALE GENOMIC DNA]</scope>
</reference>
<evidence type="ECO:0000256" key="1">
    <source>
        <dbReference type="ARBA" id="ARBA00007355"/>
    </source>
</evidence>
<dbReference type="InterPro" id="IPR007763">
    <property type="entry name" value="NDUFA12"/>
</dbReference>
<gene>
    <name evidence="3" type="ORF">GPUH_LOCUS13000</name>
</gene>
<dbReference type="EMBL" id="UYRT01079825">
    <property type="protein sequence ID" value="VDN21460.1"/>
    <property type="molecule type" value="Genomic_DNA"/>
</dbReference>